<evidence type="ECO:0000313" key="2">
    <source>
        <dbReference type="EMBL" id="KAG8175830.1"/>
    </source>
</evidence>
<dbReference type="EMBL" id="JAFNEN010000948">
    <property type="protein sequence ID" value="KAG8175830.1"/>
    <property type="molecule type" value="Genomic_DNA"/>
</dbReference>
<evidence type="ECO:0000313" key="3">
    <source>
        <dbReference type="Proteomes" id="UP000827092"/>
    </source>
</evidence>
<evidence type="ECO:0000256" key="1">
    <source>
        <dbReference type="SAM" id="MobiDB-lite"/>
    </source>
</evidence>
<protein>
    <submittedName>
        <fullName evidence="2">Uncharacterized protein</fullName>
    </submittedName>
</protein>
<dbReference type="Proteomes" id="UP000827092">
    <property type="component" value="Unassembled WGS sequence"/>
</dbReference>
<gene>
    <name evidence="2" type="ORF">JTE90_013380</name>
</gene>
<dbReference type="AlphaFoldDB" id="A0AAV6TUU2"/>
<reference evidence="2 3" key="1">
    <citation type="journal article" date="2022" name="Nat. Ecol. Evol.">
        <title>A masculinizing supergene underlies an exaggerated male reproductive morph in a spider.</title>
        <authorList>
            <person name="Hendrickx F."/>
            <person name="De Corte Z."/>
            <person name="Sonet G."/>
            <person name="Van Belleghem S.M."/>
            <person name="Kostlbacher S."/>
            <person name="Vangestel C."/>
        </authorList>
    </citation>
    <scope>NUCLEOTIDE SEQUENCE [LARGE SCALE GENOMIC DNA]</scope>
    <source>
        <strain evidence="2">W744_W776</strain>
    </source>
</reference>
<sequence>MKKLRQGDSSLEVRMNRLQTKVNGSKMPKFSHLNPKKGELNWAPSHLPGETSASNKVHKDILKEEVMKQVSHQDASKISSLMNVTYSFRRELINSKATVQEIHWSHSL</sequence>
<name>A0AAV6TUU2_9ARAC</name>
<comment type="caution">
    <text evidence="2">The sequence shown here is derived from an EMBL/GenBank/DDBJ whole genome shotgun (WGS) entry which is preliminary data.</text>
</comment>
<keyword evidence="3" id="KW-1185">Reference proteome</keyword>
<organism evidence="2 3">
    <name type="scientific">Oedothorax gibbosus</name>
    <dbReference type="NCBI Taxonomy" id="931172"/>
    <lineage>
        <taxon>Eukaryota</taxon>
        <taxon>Metazoa</taxon>
        <taxon>Ecdysozoa</taxon>
        <taxon>Arthropoda</taxon>
        <taxon>Chelicerata</taxon>
        <taxon>Arachnida</taxon>
        <taxon>Araneae</taxon>
        <taxon>Araneomorphae</taxon>
        <taxon>Entelegynae</taxon>
        <taxon>Araneoidea</taxon>
        <taxon>Linyphiidae</taxon>
        <taxon>Erigoninae</taxon>
        <taxon>Oedothorax</taxon>
    </lineage>
</organism>
<accession>A0AAV6TUU2</accession>
<proteinExistence type="predicted"/>
<feature type="region of interest" description="Disordered" evidence="1">
    <location>
        <begin position="24"/>
        <end position="56"/>
    </location>
</feature>